<comment type="caution">
    <text evidence="2">The sequence shown here is derived from an EMBL/GenBank/DDBJ whole genome shotgun (WGS) entry which is preliminary data.</text>
</comment>
<protein>
    <submittedName>
        <fullName evidence="2">Uncharacterized protein</fullName>
    </submittedName>
</protein>
<name>A0A813JKR4_POLGL</name>
<accession>A0A813JKR4</accession>
<feature type="region of interest" description="Disordered" evidence="1">
    <location>
        <begin position="94"/>
        <end position="188"/>
    </location>
</feature>
<gene>
    <name evidence="2" type="ORF">PGLA2088_LOCUS21071</name>
</gene>
<feature type="region of interest" description="Disordered" evidence="1">
    <location>
        <begin position="207"/>
        <end position="247"/>
    </location>
</feature>
<dbReference type="Proteomes" id="UP000626109">
    <property type="component" value="Unassembled WGS sequence"/>
</dbReference>
<organism evidence="2 3">
    <name type="scientific">Polarella glacialis</name>
    <name type="common">Dinoflagellate</name>
    <dbReference type="NCBI Taxonomy" id="89957"/>
    <lineage>
        <taxon>Eukaryota</taxon>
        <taxon>Sar</taxon>
        <taxon>Alveolata</taxon>
        <taxon>Dinophyceae</taxon>
        <taxon>Suessiales</taxon>
        <taxon>Suessiaceae</taxon>
        <taxon>Polarella</taxon>
    </lineage>
</organism>
<sequence>MVVLRDDDEGGKDQGHKLKVISSSFSIQELTDLPGEVPSTLQVAPSSGELLSEAEVLAAAAEALPPSDLEQKGGVLAAAAEALPPSDLEQKGGVLAAAAEALPPSDLEQKGGATSSSAPLPLSRTESFSPSSSLVSLPPSSLRTAAQAAYPSRLASPPRYSTQPPRPTNLDPCSMSEAPPVPAPLGRSSLLPGHHAHWAPLSSASALPEVSEDGSPLAPWPDGSHLPPWPERSAERVRRMTPKGKQERTMTFDSVLSERSVAEGPRCFRCGADHPDSVCRDLHDFLQKQKIPKYRKLPEVEVTFKVLSLSDLDSRTGTFLADFILNLDWVDTALKRDTHFTEDYQTQKLQLFPAFESHVFSPEA</sequence>
<reference evidence="2" key="1">
    <citation type="submission" date="2021-02" db="EMBL/GenBank/DDBJ databases">
        <authorList>
            <person name="Dougan E. K."/>
            <person name="Rhodes N."/>
            <person name="Thang M."/>
            <person name="Chan C."/>
        </authorList>
    </citation>
    <scope>NUCLEOTIDE SEQUENCE</scope>
</reference>
<evidence type="ECO:0000256" key="1">
    <source>
        <dbReference type="SAM" id="MobiDB-lite"/>
    </source>
</evidence>
<feature type="compositionally biased region" description="Basic and acidic residues" evidence="1">
    <location>
        <begin position="232"/>
        <end position="247"/>
    </location>
</feature>
<evidence type="ECO:0000313" key="3">
    <source>
        <dbReference type="Proteomes" id="UP000626109"/>
    </source>
</evidence>
<dbReference type="AlphaFoldDB" id="A0A813JKR4"/>
<dbReference type="EMBL" id="CAJNNW010025721">
    <property type="protein sequence ID" value="CAE8678910.1"/>
    <property type="molecule type" value="Genomic_DNA"/>
</dbReference>
<evidence type="ECO:0000313" key="2">
    <source>
        <dbReference type="EMBL" id="CAE8678910.1"/>
    </source>
</evidence>
<feature type="compositionally biased region" description="Low complexity" evidence="1">
    <location>
        <begin position="127"/>
        <end position="142"/>
    </location>
</feature>
<proteinExistence type="predicted"/>